<evidence type="ECO:0000313" key="2">
    <source>
        <dbReference type="Proteomes" id="UP001215280"/>
    </source>
</evidence>
<dbReference type="EMBL" id="JARJLG010000002">
    <property type="protein sequence ID" value="KAJ7783920.1"/>
    <property type="molecule type" value="Genomic_DNA"/>
</dbReference>
<protein>
    <submittedName>
        <fullName evidence="1">Uncharacterized protein</fullName>
    </submittedName>
</protein>
<organism evidence="1 2">
    <name type="scientific">Mycena maculata</name>
    <dbReference type="NCBI Taxonomy" id="230809"/>
    <lineage>
        <taxon>Eukaryota</taxon>
        <taxon>Fungi</taxon>
        <taxon>Dikarya</taxon>
        <taxon>Basidiomycota</taxon>
        <taxon>Agaricomycotina</taxon>
        <taxon>Agaricomycetes</taxon>
        <taxon>Agaricomycetidae</taxon>
        <taxon>Agaricales</taxon>
        <taxon>Marasmiineae</taxon>
        <taxon>Mycenaceae</taxon>
        <taxon>Mycena</taxon>
    </lineage>
</organism>
<evidence type="ECO:0000313" key="1">
    <source>
        <dbReference type="EMBL" id="KAJ7783920.1"/>
    </source>
</evidence>
<dbReference type="Proteomes" id="UP001215280">
    <property type="component" value="Unassembled WGS sequence"/>
</dbReference>
<reference evidence="1" key="1">
    <citation type="submission" date="2023-03" db="EMBL/GenBank/DDBJ databases">
        <title>Massive genome expansion in bonnet fungi (Mycena s.s.) driven by repeated elements and novel gene families across ecological guilds.</title>
        <authorList>
            <consortium name="Lawrence Berkeley National Laboratory"/>
            <person name="Harder C.B."/>
            <person name="Miyauchi S."/>
            <person name="Viragh M."/>
            <person name="Kuo A."/>
            <person name="Thoen E."/>
            <person name="Andreopoulos B."/>
            <person name="Lu D."/>
            <person name="Skrede I."/>
            <person name="Drula E."/>
            <person name="Henrissat B."/>
            <person name="Morin E."/>
            <person name="Kohler A."/>
            <person name="Barry K."/>
            <person name="LaButti K."/>
            <person name="Morin E."/>
            <person name="Salamov A."/>
            <person name="Lipzen A."/>
            <person name="Mereny Z."/>
            <person name="Hegedus B."/>
            <person name="Baldrian P."/>
            <person name="Stursova M."/>
            <person name="Weitz H."/>
            <person name="Taylor A."/>
            <person name="Grigoriev I.V."/>
            <person name="Nagy L.G."/>
            <person name="Martin F."/>
            <person name="Kauserud H."/>
        </authorList>
    </citation>
    <scope>NUCLEOTIDE SEQUENCE</scope>
    <source>
        <strain evidence="1">CBHHK188m</strain>
    </source>
</reference>
<sequence length="208" mass="21637">MSSSLAGYPPPDVAHAIALIHAAAAPPPPPSASQSQNPHTQDAYIHSIQTVQSALLALQRTPAAWGLVLPLLARQRERAVLRCAHGAREGRAWGARFLVGGRAAAIVGRAGRAWVVRRKLYGGIVAIAVRLVPGRPGVWEVGDQGEGGEGGGWIGEVVGALVQAGAPSAHVHEFFGGGGRGCGCREFVAAAKGSPSFNPLWFYLCFIS</sequence>
<dbReference type="AlphaFoldDB" id="A0AAD7P0Z9"/>
<comment type="caution">
    <text evidence="1">The sequence shown here is derived from an EMBL/GenBank/DDBJ whole genome shotgun (WGS) entry which is preliminary data.</text>
</comment>
<keyword evidence="2" id="KW-1185">Reference proteome</keyword>
<name>A0AAD7P0Z9_9AGAR</name>
<proteinExistence type="predicted"/>
<gene>
    <name evidence="1" type="ORF">DFH07DRAFT_997369</name>
</gene>
<accession>A0AAD7P0Z9</accession>